<dbReference type="GO" id="GO:0005783">
    <property type="term" value="C:endoplasmic reticulum"/>
    <property type="evidence" value="ECO:0007669"/>
    <property type="project" value="TreeGrafter"/>
</dbReference>
<proteinExistence type="predicted"/>
<keyword evidence="1" id="KW-0472">Membrane</keyword>
<dbReference type="Proteomes" id="UP000242146">
    <property type="component" value="Unassembled WGS sequence"/>
</dbReference>
<evidence type="ECO:0008006" key="4">
    <source>
        <dbReference type="Google" id="ProtNLM"/>
    </source>
</evidence>
<gene>
    <name evidence="2" type="ORF">DM01DRAFT_1335127</name>
</gene>
<dbReference type="EMBL" id="MCGT01000011">
    <property type="protein sequence ID" value="ORX55734.1"/>
    <property type="molecule type" value="Genomic_DNA"/>
</dbReference>
<dbReference type="GO" id="GO:0055088">
    <property type="term" value="P:lipid homeostasis"/>
    <property type="evidence" value="ECO:0007669"/>
    <property type="project" value="TreeGrafter"/>
</dbReference>
<dbReference type="PANTHER" id="PTHR13439">
    <property type="entry name" value="CT120 PROTEIN"/>
    <property type="match status" value="1"/>
</dbReference>
<accession>A0A1X2GK96</accession>
<reference evidence="2 3" key="1">
    <citation type="submission" date="2016-07" db="EMBL/GenBank/DDBJ databases">
        <title>Pervasive Adenine N6-methylation of Active Genes in Fungi.</title>
        <authorList>
            <consortium name="DOE Joint Genome Institute"/>
            <person name="Mondo S.J."/>
            <person name="Dannebaum R.O."/>
            <person name="Kuo R.C."/>
            <person name="Labutti K."/>
            <person name="Haridas S."/>
            <person name="Kuo A."/>
            <person name="Salamov A."/>
            <person name="Ahrendt S.R."/>
            <person name="Lipzen A."/>
            <person name="Sullivan W."/>
            <person name="Andreopoulos W.B."/>
            <person name="Clum A."/>
            <person name="Lindquist E."/>
            <person name="Daum C."/>
            <person name="Ramamoorthy G.K."/>
            <person name="Gryganskyi A."/>
            <person name="Culley D."/>
            <person name="Magnuson J.K."/>
            <person name="James T.Y."/>
            <person name="O'Malley M.A."/>
            <person name="Stajich J.E."/>
            <person name="Spatafora J.W."/>
            <person name="Visel A."/>
            <person name="Grigoriev I.V."/>
        </authorList>
    </citation>
    <scope>NUCLEOTIDE SEQUENCE [LARGE SCALE GENOMIC DNA]</scope>
    <source>
        <strain evidence="2 3">NRRL 3301</strain>
    </source>
</reference>
<feature type="transmembrane region" description="Helical" evidence="1">
    <location>
        <begin position="190"/>
        <end position="211"/>
    </location>
</feature>
<dbReference type="PANTHER" id="PTHR13439:SF72">
    <property type="entry name" value="TLC DOMAIN-CONTAINING PROTEIN"/>
    <property type="match status" value="1"/>
</dbReference>
<evidence type="ECO:0000313" key="3">
    <source>
        <dbReference type="Proteomes" id="UP000242146"/>
    </source>
</evidence>
<feature type="transmembrane region" description="Helical" evidence="1">
    <location>
        <begin position="79"/>
        <end position="97"/>
    </location>
</feature>
<feature type="transmembrane region" description="Helical" evidence="1">
    <location>
        <begin position="39"/>
        <end position="59"/>
    </location>
</feature>
<keyword evidence="1" id="KW-1133">Transmembrane helix</keyword>
<dbReference type="OrthoDB" id="341353at2759"/>
<feature type="transmembrane region" description="Helical" evidence="1">
    <location>
        <begin position="104"/>
        <end position="124"/>
    </location>
</feature>
<keyword evidence="3" id="KW-1185">Reference proteome</keyword>
<organism evidence="2 3">
    <name type="scientific">Hesseltinella vesiculosa</name>
    <dbReference type="NCBI Taxonomy" id="101127"/>
    <lineage>
        <taxon>Eukaryota</taxon>
        <taxon>Fungi</taxon>
        <taxon>Fungi incertae sedis</taxon>
        <taxon>Mucoromycota</taxon>
        <taxon>Mucoromycotina</taxon>
        <taxon>Mucoromycetes</taxon>
        <taxon>Mucorales</taxon>
        <taxon>Cunninghamellaceae</taxon>
        <taxon>Hesseltinella</taxon>
    </lineage>
</organism>
<feature type="transmembrane region" description="Helical" evidence="1">
    <location>
        <begin position="130"/>
        <end position="147"/>
    </location>
</feature>
<comment type="caution">
    <text evidence="2">The sequence shown here is derived from an EMBL/GenBank/DDBJ whole genome shotgun (WGS) entry which is preliminary data.</text>
</comment>
<dbReference type="InterPro" id="IPR050846">
    <property type="entry name" value="TLCD"/>
</dbReference>
<sequence length="240" mass="28375">MNISYPLYCWYCYSTSAIVLSFIFFTSKQIYRLNEKQRSWILTLVTSLVCSIVSLPSMVRFCLSGFDMYWLYQNGPKDIALVCFFQTYLILDLYLGYHYYRARISWLTGWAHHCFYLGFLTYLLAYRQSSFFVVAAILEVPTFILALGSVNPAWRSDRLFGLTFFALRLVFHACMIRVLKHHHHNRTIWYVALLVLPMHIYWFYGIVLTNVRKYRTKRQESIPILHGNCVQPPSKFVICA</sequence>
<dbReference type="AlphaFoldDB" id="A0A1X2GK96"/>
<keyword evidence="1" id="KW-0812">Transmembrane</keyword>
<feature type="transmembrane region" description="Helical" evidence="1">
    <location>
        <begin position="6"/>
        <end position="27"/>
    </location>
</feature>
<name>A0A1X2GK96_9FUNG</name>
<protein>
    <recommendedName>
        <fullName evidence="4">TLC domain-containing protein</fullName>
    </recommendedName>
</protein>
<evidence type="ECO:0000256" key="1">
    <source>
        <dbReference type="SAM" id="Phobius"/>
    </source>
</evidence>
<dbReference type="STRING" id="101127.A0A1X2GK96"/>
<feature type="transmembrane region" description="Helical" evidence="1">
    <location>
        <begin position="159"/>
        <end position="178"/>
    </location>
</feature>
<evidence type="ECO:0000313" key="2">
    <source>
        <dbReference type="EMBL" id="ORX55734.1"/>
    </source>
</evidence>